<dbReference type="SMART" id="SM00925">
    <property type="entry name" value="MltA"/>
    <property type="match status" value="1"/>
</dbReference>
<evidence type="ECO:0000313" key="8">
    <source>
        <dbReference type="Proteomes" id="UP000645257"/>
    </source>
</evidence>
<dbReference type="Pfam" id="PF03562">
    <property type="entry name" value="MltA"/>
    <property type="match status" value="1"/>
</dbReference>
<dbReference type="Gene3D" id="2.40.40.10">
    <property type="entry name" value="RlpA-like domain"/>
    <property type="match status" value="1"/>
</dbReference>
<dbReference type="PANTHER" id="PTHR30124:SF0">
    <property type="entry name" value="MEMBRANE-BOUND LYTIC MUREIN TRANSGLYCOSYLASE A"/>
    <property type="match status" value="1"/>
</dbReference>
<dbReference type="EMBL" id="BMYX01000006">
    <property type="protein sequence ID" value="GGY11954.1"/>
    <property type="molecule type" value="Genomic_DNA"/>
</dbReference>
<dbReference type="PROSITE" id="PS51257">
    <property type="entry name" value="PROKAR_LIPOPROTEIN"/>
    <property type="match status" value="1"/>
</dbReference>
<dbReference type="InterPro" id="IPR026044">
    <property type="entry name" value="MltA"/>
</dbReference>
<accession>A0A918U8K2</accession>
<gene>
    <name evidence="7" type="ORF">GCM10011289_13650</name>
</gene>
<dbReference type="PANTHER" id="PTHR30124">
    <property type="entry name" value="MEMBRANE-BOUND LYTIC MUREIN TRANSGLYCOSYLASE A"/>
    <property type="match status" value="1"/>
</dbReference>
<organism evidence="7 8">
    <name type="scientific">Paludibacterium paludis</name>
    <dbReference type="NCBI Taxonomy" id="1225769"/>
    <lineage>
        <taxon>Bacteria</taxon>
        <taxon>Pseudomonadati</taxon>
        <taxon>Pseudomonadota</taxon>
        <taxon>Betaproteobacteria</taxon>
        <taxon>Neisseriales</taxon>
        <taxon>Chromobacteriaceae</taxon>
        <taxon>Paludibacterium</taxon>
    </lineage>
</organism>
<evidence type="ECO:0000256" key="1">
    <source>
        <dbReference type="ARBA" id="ARBA00001420"/>
    </source>
</evidence>
<dbReference type="Gene3D" id="2.40.240.50">
    <property type="entry name" value="Barwin-like endoglucanases"/>
    <property type="match status" value="1"/>
</dbReference>
<sequence length="376" mass="40655">MSRRHALLIASALLGGCAVKTPPVVHTPPRPVELAALPPAADSDLRAGFDVWREHCGRARYGDAWQTACREARSLPDDADAIRRFLEQRMQIRPLLGETGGDTGLITGYYEPVYRGSLTPDSAFKVPVYGVPDDLVTVSLAGVYPELKGKRLRGRLSGRQVVPYDDAATLLRQGAKAPALAWLANPMDLQFLQVQGSGRIRLGNGRELRVGYADQNGHPYRPIGRWLIEQGELKPGTVTMDSIRAWADAHPARVADLVSSNPSYVFFRTLPDSDSGPIGASGVPLTAGYSIASDPTVVPPGSLVWLATTFPDGPLLTRPVVAQDTGGAIKGRVRADLFWGTGDQAGRLAGRMQQPGRMWLFWPRGEPLPDSVAARK</sequence>
<protein>
    <recommendedName>
        <fullName evidence="2">peptidoglycan lytic exotransglycosylase</fullName>
        <ecNumber evidence="2">4.2.2.n1</ecNumber>
    </recommendedName>
    <alternativeName>
        <fullName evidence="5">Murein hydrolase A</fullName>
    </alternativeName>
</protein>
<keyword evidence="4" id="KW-0961">Cell wall biogenesis/degradation</keyword>
<dbReference type="InterPro" id="IPR005300">
    <property type="entry name" value="MltA_B"/>
</dbReference>
<evidence type="ECO:0000256" key="5">
    <source>
        <dbReference type="ARBA" id="ARBA00030918"/>
    </source>
</evidence>
<dbReference type="AlphaFoldDB" id="A0A918U8K2"/>
<dbReference type="PIRSF" id="PIRSF019422">
    <property type="entry name" value="MltA"/>
    <property type="match status" value="1"/>
</dbReference>
<dbReference type="GO" id="GO:0004553">
    <property type="term" value="F:hydrolase activity, hydrolyzing O-glycosyl compounds"/>
    <property type="evidence" value="ECO:0007669"/>
    <property type="project" value="InterPro"/>
</dbReference>
<dbReference type="Pfam" id="PF06725">
    <property type="entry name" value="3D"/>
    <property type="match status" value="1"/>
</dbReference>
<evidence type="ECO:0000256" key="3">
    <source>
        <dbReference type="ARBA" id="ARBA00023239"/>
    </source>
</evidence>
<dbReference type="GO" id="GO:0071555">
    <property type="term" value="P:cell wall organization"/>
    <property type="evidence" value="ECO:0007669"/>
    <property type="project" value="UniProtKB-KW"/>
</dbReference>
<dbReference type="Proteomes" id="UP000645257">
    <property type="component" value="Unassembled WGS sequence"/>
</dbReference>
<dbReference type="InterPro" id="IPR010611">
    <property type="entry name" value="3D_dom"/>
</dbReference>
<keyword evidence="3" id="KW-0456">Lyase</keyword>
<dbReference type="CDD" id="cd14485">
    <property type="entry name" value="mltA_like_LT_A"/>
    <property type="match status" value="1"/>
</dbReference>
<reference evidence="7" key="1">
    <citation type="journal article" date="2014" name="Int. J. Syst. Evol. Microbiol.">
        <title>Complete genome sequence of Corynebacterium casei LMG S-19264T (=DSM 44701T), isolated from a smear-ripened cheese.</title>
        <authorList>
            <consortium name="US DOE Joint Genome Institute (JGI-PGF)"/>
            <person name="Walter F."/>
            <person name="Albersmeier A."/>
            <person name="Kalinowski J."/>
            <person name="Ruckert C."/>
        </authorList>
    </citation>
    <scope>NUCLEOTIDE SEQUENCE</scope>
    <source>
        <strain evidence="7">KCTC 32182</strain>
    </source>
</reference>
<dbReference type="GO" id="GO:0009254">
    <property type="term" value="P:peptidoglycan turnover"/>
    <property type="evidence" value="ECO:0007669"/>
    <property type="project" value="InterPro"/>
</dbReference>
<dbReference type="GO" id="GO:0019867">
    <property type="term" value="C:outer membrane"/>
    <property type="evidence" value="ECO:0007669"/>
    <property type="project" value="InterPro"/>
</dbReference>
<dbReference type="CDD" id="cd14668">
    <property type="entry name" value="mlta_B"/>
    <property type="match status" value="1"/>
</dbReference>
<dbReference type="GO" id="GO:0008933">
    <property type="term" value="F:peptidoglycan lytic transglycosylase activity"/>
    <property type="evidence" value="ECO:0007669"/>
    <property type="project" value="TreeGrafter"/>
</dbReference>
<proteinExistence type="predicted"/>
<evidence type="ECO:0000256" key="2">
    <source>
        <dbReference type="ARBA" id="ARBA00012587"/>
    </source>
</evidence>
<dbReference type="RefSeq" id="WP_189532610.1">
    <property type="nucleotide sequence ID" value="NZ_BMYX01000006.1"/>
</dbReference>
<dbReference type="GO" id="GO:0009253">
    <property type="term" value="P:peptidoglycan catabolic process"/>
    <property type="evidence" value="ECO:0007669"/>
    <property type="project" value="TreeGrafter"/>
</dbReference>
<dbReference type="SUPFAM" id="SSF50685">
    <property type="entry name" value="Barwin-like endoglucanases"/>
    <property type="match status" value="1"/>
</dbReference>
<dbReference type="EC" id="4.2.2.n1" evidence="2"/>
<comment type="catalytic activity">
    <reaction evidence="1">
        <text>Exolytic cleavage of the (1-&gt;4)-beta-glycosidic linkage between N-acetylmuramic acid (MurNAc) and N-acetylglucosamine (GlcNAc) residues in peptidoglycan, from either the reducing or the non-reducing ends of the peptidoglycan chains, with concomitant formation of a 1,6-anhydrobond in the MurNAc residue.</text>
        <dbReference type="EC" id="4.2.2.n1"/>
    </reaction>
</comment>
<comment type="caution">
    <text evidence="7">The sequence shown here is derived from an EMBL/GenBank/DDBJ whole genome shotgun (WGS) entry which is preliminary data.</text>
</comment>
<evidence type="ECO:0000259" key="6">
    <source>
        <dbReference type="SMART" id="SM00925"/>
    </source>
</evidence>
<reference evidence="7" key="2">
    <citation type="submission" date="2020-09" db="EMBL/GenBank/DDBJ databases">
        <authorList>
            <person name="Sun Q."/>
            <person name="Kim S."/>
        </authorList>
    </citation>
    <scope>NUCLEOTIDE SEQUENCE</scope>
    <source>
        <strain evidence="7">KCTC 32182</strain>
    </source>
</reference>
<keyword evidence="8" id="KW-1185">Reference proteome</keyword>
<evidence type="ECO:0000313" key="7">
    <source>
        <dbReference type="EMBL" id="GGY11954.1"/>
    </source>
</evidence>
<dbReference type="InterPro" id="IPR036908">
    <property type="entry name" value="RlpA-like_sf"/>
</dbReference>
<evidence type="ECO:0000256" key="4">
    <source>
        <dbReference type="ARBA" id="ARBA00023316"/>
    </source>
</evidence>
<feature type="domain" description="Lytic transglycosylase MltA" evidence="6">
    <location>
        <begin position="113"/>
        <end position="268"/>
    </location>
</feature>
<name>A0A918U8K2_9NEIS</name>